<keyword evidence="2" id="KW-1185">Reference proteome</keyword>
<gene>
    <name evidence="1" type="ORF">AVEN_108374_1</name>
</gene>
<proteinExistence type="predicted"/>
<evidence type="ECO:0000313" key="1">
    <source>
        <dbReference type="EMBL" id="GBM08378.1"/>
    </source>
</evidence>
<comment type="caution">
    <text evidence="1">The sequence shown here is derived from an EMBL/GenBank/DDBJ whole genome shotgun (WGS) entry which is preliminary data.</text>
</comment>
<organism evidence="1 2">
    <name type="scientific">Araneus ventricosus</name>
    <name type="common">Orbweaver spider</name>
    <name type="synonym">Epeira ventricosa</name>
    <dbReference type="NCBI Taxonomy" id="182803"/>
    <lineage>
        <taxon>Eukaryota</taxon>
        <taxon>Metazoa</taxon>
        <taxon>Ecdysozoa</taxon>
        <taxon>Arthropoda</taxon>
        <taxon>Chelicerata</taxon>
        <taxon>Arachnida</taxon>
        <taxon>Araneae</taxon>
        <taxon>Araneomorphae</taxon>
        <taxon>Entelegynae</taxon>
        <taxon>Araneoidea</taxon>
        <taxon>Araneidae</taxon>
        <taxon>Araneus</taxon>
    </lineage>
</organism>
<protein>
    <submittedName>
        <fullName evidence="1">Uncharacterized protein</fullName>
    </submittedName>
</protein>
<dbReference type="Proteomes" id="UP000499080">
    <property type="component" value="Unassembled WGS sequence"/>
</dbReference>
<evidence type="ECO:0000313" key="2">
    <source>
        <dbReference type="Proteomes" id="UP000499080"/>
    </source>
</evidence>
<name>A0A4Y2CXD1_ARAVE</name>
<dbReference type="EMBL" id="BGPR01000256">
    <property type="protein sequence ID" value="GBM08378.1"/>
    <property type="molecule type" value="Genomic_DNA"/>
</dbReference>
<sequence length="137" mass="15730">MRSYDSLSITPFRCKIVQKRGRGGFVVRSQLRSRRAPDSKPDSTEDPRSAVFVSLVHVNPGMVTLLHSLNGRRRSQLSVSLTQRYHTRVKYDVDQSPFLLLVWCECLERVVPARVYTMSSDRGSKLRCLSQIDYQVV</sequence>
<dbReference type="AlphaFoldDB" id="A0A4Y2CXD1"/>
<reference evidence="1 2" key="1">
    <citation type="journal article" date="2019" name="Sci. Rep.">
        <title>Orb-weaving spider Araneus ventricosus genome elucidates the spidroin gene catalogue.</title>
        <authorList>
            <person name="Kono N."/>
            <person name="Nakamura H."/>
            <person name="Ohtoshi R."/>
            <person name="Moran D.A.P."/>
            <person name="Shinohara A."/>
            <person name="Yoshida Y."/>
            <person name="Fujiwara M."/>
            <person name="Mori M."/>
            <person name="Tomita M."/>
            <person name="Arakawa K."/>
        </authorList>
    </citation>
    <scope>NUCLEOTIDE SEQUENCE [LARGE SCALE GENOMIC DNA]</scope>
</reference>
<accession>A0A4Y2CXD1</accession>